<comment type="caution">
    <text evidence="1">The sequence shown here is derived from an EMBL/GenBank/DDBJ whole genome shotgun (WGS) entry which is preliminary data.</text>
</comment>
<evidence type="ECO:0000313" key="2">
    <source>
        <dbReference type="Proteomes" id="UP000239724"/>
    </source>
</evidence>
<reference evidence="1 2" key="1">
    <citation type="journal article" date="2018" name="Arch. Microbiol.">
        <title>New insights into the metabolic potential of the phototrophic purple bacterium Rhodopila globiformis DSM 161(T) from its draft genome sequence and evidence for a vanadium-dependent nitrogenase.</title>
        <authorList>
            <person name="Imhoff J.F."/>
            <person name="Rahn T."/>
            <person name="Kunzel S."/>
            <person name="Neulinger S.C."/>
        </authorList>
    </citation>
    <scope>NUCLEOTIDE SEQUENCE [LARGE SCALE GENOMIC DNA]</scope>
    <source>
        <strain evidence="1 2">DSM 161</strain>
    </source>
</reference>
<sequence length="108" mass="12151">MKILKGLSFAIPDLILVQAWSEAHAMRMVVRLDHGSDNEQYEEVLAVYPFGSLPCRWIIWQEAGGVYVQPVNGRSQHYGSVVEALEALTPSKPIAQTHIRATRWPIIP</sequence>
<keyword evidence="2" id="KW-1185">Reference proteome</keyword>
<proteinExistence type="predicted"/>
<organism evidence="1 2">
    <name type="scientific">Rhodopila globiformis</name>
    <name type="common">Rhodopseudomonas globiformis</name>
    <dbReference type="NCBI Taxonomy" id="1071"/>
    <lineage>
        <taxon>Bacteria</taxon>
        <taxon>Pseudomonadati</taxon>
        <taxon>Pseudomonadota</taxon>
        <taxon>Alphaproteobacteria</taxon>
        <taxon>Acetobacterales</taxon>
        <taxon>Acetobacteraceae</taxon>
        <taxon>Rhodopila</taxon>
    </lineage>
</organism>
<evidence type="ECO:0000313" key="1">
    <source>
        <dbReference type="EMBL" id="PPQ35229.1"/>
    </source>
</evidence>
<protein>
    <submittedName>
        <fullName evidence="1">Uncharacterized protein</fullName>
    </submittedName>
</protein>
<name>A0A2S6NK12_RHOGL</name>
<accession>A0A2S6NK12</accession>
<dbReference type="AlphaFoldDB" id="A0A2S6NK12"/>
<dbReference type="EMBL" id="NHRY01000076">
    <property type="protein sequence ID" value="PPQ35229.1"/>
    <property type="molecule type" value="Genomic_DNA"/>
</dbReference>
<dbReference type="Proteomes" id="UP000239724">
    <property type="component" value="Unassembled WGS sequence"/>
</dbReference>
<gene>
    <name evidence="1" type="ORF">CCS01_08485</name>
</gene>